<name>A0ABV4KMB8_9VIBR</name>
<dbReference type="SUPFAM" id="SSF111369">
    <property type="entry name" value="HlyD-like secretion proteins"/>
    <property type="match status" value="1"/>
</dbReference>
<dbReference type="InterPro" id="IPR058647">
    <property type="entry name" value="BSH_CzcB-like"/>
</dbReference>
<dbReference type="PANTHER" id="PTHR30469:SF20">
    <property type="entry name" value="EFFLUX RND TRANSPORTER PERIPLASMIC ADAPTOR SUBUNIT"/>
    <property type="match status" value="1"/>
</dbReference>
<comment type="similarity">
    <text evidence="1">Belongs to the membrane fusion protein (MFP) (TC 8.A.1) family.</text>
</comment>
<dbReference type="Gene3D" id="2.40.50.100">
    <property type="match status" value="1"/>
</dbReference>
<dbReference type="Pfam" id="PF25973">
    <property type="entry name" value="BSH_CzcB"/>
    <property type="match status" value="1"/>
</dbReference>
<protein>
    <submittedName>
        <fullName evidence="3">Efflux RND transporter periplasmic adaptor subunit</fullName>
    </submittedName>
</protein>
<dbReference type="NCBIfam" id="TIGR01730">
    <property type="entry name" value="RND_mfp"/>
    <property type="match status" value="1"/>
</dbReference>
<dbReference type="Proteomes" id="UP001569175">
    <property type="component" value="Unassembled WGS sequence"/>
</dbReference>
<comment type="caution">
    <text evidence="3">The sequence shown here is derived from an EMBL/GenBank/DDBJ whole genome shotgun (WGS) entry which is preliminary data.</text>
</comment>
<feature type="domain" description="CzcB-like barrel-sandwich hybrid" evidence="2">
    <location>
        <begin position="75"/>
        <end position="177"/>
    </location>
</feature>
<reference evidence="3 4" key="1">
    <citation type="submission" date="2024-06" db="EMBL/GenBank/DDBJ databases">
        <authorList>
            <person name="Steensen K."/>
            <person name="Seneca J."/>
            <person name="Bartlau N."/>
            <person name="Yu A.X."/>
            <person name="Polz M.F."/>
        </authorList>
    </citation>
    <scope>NUCLEOTIDE SEQUENCE [LARGE SCALE GENOMIC DNA]</scope>
    <source>
        <strain evidence="3 4">1F9</strain>
    </source>
</reference>
<evidence type="ECO:0000313" key="3">
    <source>
        <dbReference type="EMBL" id="MEZ8053242.1"/>
    </source>
</evidence>
<dbReference type="Gene3D" id="1.10.287.470">
    <property type="entry name" value="Helix hairpin bin"/>
    <property type="match status" value="1"/>
</dbReference>
<dbReference type="PANTHER" id="PTHR30469">
    <property type="entry name" value="MULTIDRUG RESISTANCE PROTEIN MDTA"/>
    <property type="match status" value="1"/>
</dbReference>
<accession>A0ABV4KMB8</accession>
<dbReference type="EMBL" id="JBGOOL010000019">
    <property type="protein sequence ID" value="MEZ8053242.1"/>
    <property type="molecule type" value="Genomic_DNA"/>
</dbReference>
<sequence length="364" mass="39739">MQSNLSIKAIPTKRTGAVIAALLLAGSLTGCNKVQSEENEQVIKPVKLFEIPLQADIELDSFIAKVDATDRAALSFQVGGDIAAFDVRMGQEVKKGQVLAVLDATDYRIAVDAAQAKFDLANSQYKQASELYSKKLVSTDYYDQAVNTFTAADVELEQAKTNLGYTTLVAPFDGVVSMVFGKQYQLIAEKQPVLNILNHSEMDVTFSIPVSKLEDRSIQDLTSSNMWVVMDSHRGIRIPTRFKEISTQPDEDTNSYQAVVSIDKPVGINLLSGMTAQVEVQKSKSDYGIGIGIVDSAWLTKQADHGELWRYNPDSRSISKVQVLLDEQGKVIEGLSSGDLIVEAGVDVLSDGQQVKAWLREGGI</sequence>
<dbReference type="InterPro" id="IPR006143">
    <property type="entry name" value="RND_pump_MFP"/>
</dbReference>
<evidence type="ECO:0000256" key="1">
    <source>
        <dbReference type="ARBA" id="ARBA00009477"/>
    </source>
</evidence>
<dbReference type="Gene3D" id="2.40.420.20">
    <property type="match status" value="1"/>
</dbReference>
<evidence type="ECO:0000313" key="4">
    <source>
        <dbReference type="Proteomes" id="UP001569175"/>
    </source>
</evidence>
<evidence type="ECO:0000259" key="2">
    <source>
        <dbReference type="Pfam" id="PF25973"/>
    </source>
</evidence>
<gene>
    <name evidence="3" type="ORF">ACED57_08775</name>
</gene>
<dbReference type="RefSeq" id="WP_371707567.1">
    <property type="nucleotide sequence ID" value="NZ_JBGOOL010000019.1"/>
</dbReference>
<proteinExistence type="inferred from homology"/>
<organism evidence="3 4">
    <name type="scientific">Vibrio atlanticus</name>
    <dbReference type="NCBI Taxonomy" id="693153"/>
    <lineage>
        <taxon>Bacteria</taxon>
        <taxon>Pseudomonadati</taxon>
        <taxon>Pseudomonadota</taxon>
        <taxon>Gammaproteobacteria</taxon>
        <taxon>Vibrionales</taxon>
        <taxon>Vibrionaceae</taxon>
        <taxon>Vibrio</taxon>
    </lineage>
</organism>
<dbReference type="Gene3D" id="2.40.30.170">
    <property type="match status" value="1"/>
</dbReference>
<keyword evidence="4" id="KW-1185">Reference proteome</keyword>